<keyword evidence="1" id="KW-1133">Transmembrane helix</keyword>
<gene>
    <name evidence="2" type="ORF">KFE25_010688</name>
</gene>
<evidence type="ECO:0000313" key="2">
    <source>
        <dbReference type="EMBL" id="KAG8460937.1"/>
    </source>
</evidence>
<proteinExistence type="predicted"/>
<evidence type="ECO:0000256" key="1">
    <source>
        <dbReference type="SAM" id="Phobius"/>
    </source>
</evidence>
<evidence type="ECO:0000313" key="3">
    <source>
        <dbReference type="Proteomes" id="UP000751190"/>
    </source>
</evidence>
<sequence>MFLDVRSADDTGLRQDAWQSTASRTRRQALVLTVLCLIEGVGAVVWLADGWLEPLFEERLFCVWGGTLGVLSAALGMYGAARRSRSSLLIFFINQLWGLALASTRLLAELREARQESEYCAHVPAGLPAKQLELDCAEVGGRVGRRLASGVARMLSMWAAAFVAYRLSEIMQEKDVSSEDARLVALILRVKSELQESATEFEEFICKRLDDVEHAMPARGGAHQVVYR</sequence>
<accession>A0A8J5XH74</accession>
<dbReference type="Proteomes" id="UP000751190">
    <property type="component" value="Unassembled WGS sequence"/>
</dbReference>
<organism evidence="2 3">
    <name type="scientific">Diacronema lutheri</name>
    <name type="common">Unicellular marine alga</name>
    <name type="synonym">Monochrysis lutheri</name>
    <dbReference type="NCBI Taxonomy" id="2081491"/>
    <lineage>
        <taxon>Eukaryota</taxon>
        <taxon>Haptista</taxon>
        <taxon>Haptophyta</taxon>
        <taxon>Pavlovophyceae</taxon>
        <taxon>Pavlovales</taxon>
        <taxon>Pavlovaceae</taxon>
        <taxon>Diacronema</taxon>
    </lineage>
</organism>
<comment type="caution">
    <text evidence="2">The sequence shown here is derived from an EMBL/GenBank/DDBJ whole genome shotgun (WGS) entry which is preliminary data.</text>
</comment>
<dbReference type="EMBL" id="JAGTXO010000029">
    <property type="protein sequence ID" value="KAG8460937.1"/>
    <property type="molecule type" value="Genomic_DNA"/>
</dbReference>
<feature type="transmembrane region" description="Helical" evidence="1">
    <location>
        <begin position="88"/>
        <end position="108"/>
    </location>
</feature>
<keyword evidence="1" id="KW-0472">Membrane</keyword>
<reference evidence="2" key="1">
    <citation type="submission" date="2021-05" db="EMBL/GenBank/DDBJ databases">
        <title>The genome of the haptophyte Pavlova lutheri (Diacronema luteri, Pavlovales) - a model for lipid biosynthesis in eukaryotic algae.</title>
        <authorList>
            <person name="Hulatt C.J."/>
            <person name="Posewitz M.C."/>
        </authorList>
    </citation>
    <scope>NUCLEOTIDE SEQUENCE</scope>
    <source>
        <strain evidence="2">NIVA-4/92</strain>
    </source>
</reference>
<dbReference type="AlphaFoldDB" id="A0A8J5XH74"/>
<keyword evidence="1" id="KW-0812">Transmembrane</keyword>
<feature type="transmembrane region" description="Helical" evidence="1">
    <location>
        <begin position="29"/>
        <end position="48"/>
    </location>
</feature>
<name>A0A8J5XH74_DIALT</name>
<feature type="transmembrane region" description="Helical" evidence="1">
    <location>
        <begin position="60"/>
        <end position="81"/>
    </location>
</feature>
<protein>
    <submittedName>
        <fullName evidence="2">Uncharacterized protein</fullName>
    </submittedName>
</protein>
<keyword evidence="3" id="KW-1185">Reference proteome</keyword>